<proteinExistence type="inferred from homology"/>
<protein>
    <submittedName>
        <fullName evidence="5">Type VI secretion system tip protein VgrG</fullName>
    </submittedName>
</protein>
<dbReference type="InterPro" id="IPR017847">
    <property type="entry name" value="T6SS_RhsGE_Vgr_subset"/>
</dbReference>
<dbReference type="Gene3D" id="4.10.220.110">
    <property type="match status" value="1"/>
</dbReference>
<keyword evidence="6" id="KW-1185">Reference proteome</keyword>
<dbReference type="Gene3D" id="2.30.110.50">
    <property type="match status" value="1"/>
</dbReference>
<dbReference type="InterPro" id="IPR037026">
    <property type="entry name" value="Vgr_OB-fold_dom_sf"/>
</dbReference>
<dbReference type="Pfam" id="PF10106">
    <property type="entry name" value="DUF2345"/>
    <property type="match status" value="1"/>
</dbReference>
<dbReference type="InterPro" id="IPR006533">
    <property type="entry name" value="T6SS_Vgr_RhsGE"/>
</dbReference>
<dbReference type="Pfam" id="PF04717">
    <property type="entry name" value="Phage_base_V"/>
    <property type="match status" value="1"/>
</dbReference>
<feature type="domain" description="DUF2345" evidence="3">
    <location>
        <begin position="697"/>
        <end position="838"/>
    </location>
</feature>
<dbReference type="EMBL" id="WHJF01000001">
    <property type="protein sequence ID" value="NHZ60835.1"/>
    <property type="molecule type" value="Genomic_DNA"/>
</dbReference>
<gene>
    <name evidence="5" type="primary">tssI</name>
    <name evidence="5" type="ORF">F1735_00670</name>
</gene>
<feature type="domain" description="Gp5/Type VI secretion system Vgr protein OB-fold" evidence="2">
    <location>
        <begin position="458"/>
        <end position="505"/>
    </location>
</feature>
<evidence type="ECO:0000259" key="4">
    <source>
        <dbReference type="Pfam" id="PF13296"/>
    </source>
</evidence>
<evidence type="ECO:0000313" key="5">
    <source>
        <dbReference type="EMBL" id="NHZ60835.1"/>
    </source>
</evidence>
<evidence type="ECO:0000313" key="6">
    <source>
        <dbReference type="Proteomes" id="UP000610594"/>
    </source>
</evidence>
<dbReference type="Pfam" id="PF13296">
    <property type="entry name" value="T6SS_Vgr"/>
    <property type="match status" value="1"/>
</dbReference>
<dbReference type="SUPFAM" id="SSF69279">
    <property type="entry name" value="Phage tail proteins"/>
    <property type="match status" value="2"/>
</dbReference>
<dbReference type="InterPro" id="IPR028244">
    <property type="entry name" value="T6SS_Rhs_Vgr_dom"/>
</dbReference>
<dbReference type="InterPro" id="IPR018769">
    <property type="entry name" value="VgrG2_DUF2345"/>
</dbReference>
<dbReference type="SUPFAM" id="SSF69255">
    <property type="entry name" value="gp5 N-terminal domain-like"/>
    <property type="match status" value="1"/>
</dbReference>
<dbReference type="Proteomes" id="UP000610594">
    <property type="component" value="Unassembled WGS sequence"/>
</dbReference>
<comment type="similarity">
    <text evidence="1">Belongs to the VgrG protein family.</text>
</comment>
<dbReference type="Pfam" id="PF05954">
    <property type="entry name" value="Phage_GPD"/>
    <property type="match status" value="1"/>
</dbReference>
<dbReference type="RefSeq" id="WP_167235115.1">
    <property type="nucleotide sequence ID" value="NZ_WHJF01000001.1"/>
</dbReference>
<dbReference type="NCBIfam" id="TIGR03361">
    <property type="entry name" value="VI_Rhs_Vgr"/>
    <property type="match status" value="1"/>
</dbReference>
<dbReference type="Gene3D" id="3.55.50.10">
    <property type="entry name" value="Baseplate protein-like domains"/>
    <property type="match status" value="1"/>
</dbReference>
<evidence type="ECO:0000259" key="2">
    <source>
        <dbReference type="Pfam" id="PF04717"/>
    </source>
</evidence>
<evidence type="ECO:0000259" key="3">
    <source>
        <dbReference type="Pfam" id="PF10106"/>
    </source>
</evidence>
<dbReference type="InterPro" id="IPR006531">
    <property type="entry name" value="Gp5/Vgr_OB"/>
</dbReference>
<reference evidence="5 6" key="1">
    <citation type="submission" date="2019-10" db="EMBL/GenBank/DDBJ databases">
        <title>Taxonomy of Antarctic Massilia spp.: description of Massilia rubra sp. nov., Massilia aquatica sp. nov., Massilia mucilaginosa sp. nov., Massilia frigida sp. nov. isolated from streams, lakes and regoliths.</title>
        <authorList>
            <person name="Holochova P."/>
            <person name="Sedlacek I."/>
            <person name="Kralova S."/>
            <person name="Maslanova I."/>
            <person name="Busse H.-J."/>
            <person name="Stankova E."/>
            <person name="Vrbovska V."/>
            <person name="Kovarovic V."/>
            <person name="Bartak M."/>
            <person name="Svec P."/>
            <person name="Pantucek R."/>
        </authorList>
    </citation>
    <scope>NUCLEOTIDE SEQUENCE [LARGE SCALE GENOMIC DNA]</scope>
    <source>
        <strain evidence="5 6">CCM 8694</strain>
    </source>
</reference>
<accession>A0ABX0MJR4</accession>
<organism evidence="5 6">
    <name type="scientific">Massilia genomosp. 1</name>
    <dbReference type="NCBI Taxonomy" id="2609280"/>
    <lineage>
        <taxon>Bacteria</taxon>
        <taxon>Pseudomonadati</taxon>
        <taxon>Pseudomonadota</taxon>
        <taxon>Betaproteobacteria</taxon>
        <taxon>Burkholderiales</taxon>
        <taxon>Oxalobacteraceae</taxon>
        <taxon>Telluria group</taxon>
        <taxon>Massilia</taxon>
    </lineage>
</organism>
<dbReference type="NCBIfam" id="TIGR01646">
    <property type="entry name" value="vgr_GE"/>
    <property type="match status" value="1"/>
</dbReference>
<feature type="domain" description="Putative type VI secretion system Rhs element associated Vgr" evidence="4">
    <location>
        <begin position="534"/>
        <end position="646"/>
    </location>
</feature>
<dbReference type="Gene3D" id="2.40.50.230">
    <property type="entry name" value="Gp5 N-terminal domain"/>
    <property type="match status" value="1"/>
</dbReference>
<comment type="caution">
    <text evidence="5">The sequence shown here is derived from an EMBL/GenBank/DDBJ whole genome shotgun (WGS) entry which is preliminary data.</text>
</comment>
<sequence length="867" mass="92436">MNPLNQIAAFGPFGTGLSQHARLITIASAQDSSLPESLMAEKFTGREAVNELFSFDVDALSVSTDLELAQFIGEELTITLLQPDSTRRVWHGICTDAAWLGADGGVARYRLHLEPAMALLRLRRDSYIFQDKDVREIVSELLADYPAIRYVFDVSQTLLPRAICTQYRESDFDFFERILASEGLNWRFEHDQGNDTSASAQARHQLVIFDSQAKAPATPGGSDLRFHGVRATDSDDAIDAFRARRQVQPNAVSISSWEPARLVAPAAERHSSLQHGELPSMPVYDGSGERIASASGMPDAHCLRMLQALELDNKVFEGEGAVRRLAAGHAFHLTQHERYGAGANAFTVLWVEHEARNNYQPGIAVAAHAGVEAGTYRNRFGCVRAPVAIVPRMTAAPHACTALGPQTAIVVGLDQAISTTTRDYYVKIQFAWQRGNAPNSGGMAHNVDPAGNAPGNQASGTWVRVAEALAGPNWGTQFTPRIGAEVLVDFLEGDMDRPVVVAQLYTGADLPPFSAGVDAGVNHAGVLSGIHSHNIDGEGFGQWQLDDSPAQVRTRLSSSSAASELNLGYLIAQLSQSAHRGRYRGTGFELRTDAWAVVRGADGVLLSTHARNSQGSGIAGTQLDTAESLGMLKHARETSATLTTTAAKQNALTSKGAAEAQSDFIAQIDPHAEGKFGATVNGQQAFKARSGDRTLASEQPVERFGKPLVLMEAAASINWATPASTLLYAGKHLHWTTQGDLHMSAGDTVSSVVGKVATLFTYAGGIQAYAANGPVSLESHTDQLEILADKSVKVVSVEGSIEINALNKIVLQAGRTSIVLEGGDITFLCPGVFSVKGSLEPFGPSGGGVASLRPLPDSLIPDSALPG</sequence>
<name>A0ABX0MJR4_9BURK</name>
<evidence type="ECO:0000256" key="1">
    <source>
        <dbReference type="ARBA" id="ARBA00005558"/>
    </source>
</evidence>